<dbReference type="Proteomes" id="UP000001918">
    <property type="component" value="Chromosome"/>
</dbReference>
<dbReference type="HOGENOM" id="CLU_2653302_0_0_11"/>
<name>D1A9K5_THECD</name>
<dbReference type="AlphaFoldDB" id="D1A9K5"/>
<dbReference type="EMBL" id="CP001738">
    <property type="protein sequence ID" value="ACY98691.1"/>
    <property type="molecule type" value="Genomic_DNA"/>
</dbReference>
<dbReference type="OrthoDB" id="3691787at2"/>
<evidence type="ECO:0000313" key="1">
    <source>
        <dbReference type="EMBL" id="ACY98691.1"/>
    </source>
</evidence>
<evidence type="ECO:0000313" key="2">
    <source>
        <dbReference type="Proteomes" id="UP000001918"/>
    </source>
</evidence>
<organism evidence="1 2">
    <name type="scientific">Thermomonospora curvata (strain ATCC 19995 / DSM 43183 / JCM 3096 / KCTC 9072 / NBRC 15933 / NCIMB 10081 / Henssen B9)</name>
    <dbReference type="NCBI Taxonomy" id="471852"/>
    <lineage>
        <taxon>Bacteria</taxon>
        <taxon>Bacillati</taxon>
        <taxon>Actinomycetota</taxon>
        <taxon>Actinomycetes</taxon>
        <taxon>Streptosporangiales</taxon>
        <taxon>Thermomonosporaceae</taxon>
        <taxon>Thermomonospora</taxon>
    </lineage>
</organism>
<dbReference type="KEGG" id="tcu:Tcur_3150"/>
<gene>
    <name evidence="1" type="ordered locus">Tcur_3150</name>
</gene>
<dbReference type="RefSeq" id="WP_012853475.1">
    <property type="nucleotide sequence ID" value="NC_013510.1"/>
</dbReference>
<keyword evidence="2" id="KW-1185">Reference proteome</keyword>
<proteinExistence type="predicted"/>
<sequence length="76" mass="8421">MGRHRRGQPREITVGELVAALQQFDPKLRVRLAVQPRLPQEHRIGPVAEADGLVWIGEAGHCGYAPDEAAESLGWR</sequence>
<reference evidence="1 2" key="1">
    <citation type="journal article" date="2011" name="Stand. Genomic Sci.">
        <title>Complete genome sequence of Thermomonospora curvata type strain (B9).</title>
        <authorList>
            <person name="Chertkov O."/>
            <person name="Sikorski J."/>
            <person name="Nolan M."/>
            <person name="Lapidus A."/>
            <person name="Lucas S."/>
            <person name="Del Rio T.G."/>
            <person name="Tice H."/>
            <person name="Cheng J.F."/>
            <person name="Goodwin L."/>
            <person name="Pitluck S."/>
            <person name="Liolios K."/>
            <person name="Ivanova N."/>
            <person name="Mavromatis K."/>
            <person name="Mikhailova N."/>
            <person name="Ovchinnikova G."/>
            <person name="Pati A."/>
            <person name="Chen A."/>
            <person name="Palaniappan K."/>
            <person name="Djao O.D."/>
            <person name="Land M."/>
            <person name="Hauser L."/>
            <person name="Chang Y.J."/>
            <person name="Jeffries C.D."/>
            <person name="Brettin T."/>
            <person name="Han C."/>
            <person name="Detter J.C."/>
            <person name="Rohde M."/>
            <person name="Goker M."/>
            <person name="Woyke T."/>
            <person name="Bristow J."/>
            <person name="Eisen J.A."/>
            <person name="Markowitz V."/>
            <person name="Hugenholtz P."/>
            <person name="Klenk H.P."/>
            <person name="Kyrpides N.C."/>
        </authorList>
    </citation>
    <scope>NUCLEOTIDE SEQUENCE [LARGE SCALE GENOMIC DNA]</scope>
    <source>
        <strain evidence="2">ATCC 19995 / DSM 43183 / JCM 3096 / KCTC 9072 / NBRC 15933 / NCIMB 10081 / Henssen B9</strain>
    </source>
</reference>
<accession>D1A9K5</accession>
<protein>
    <submittedName>
        <fullName evidence="1">Uncharacterized protein</fullName>
    </submittedName>
</protein>